<evidence type="ECO:0000256" key="1">
    <source>
        <dbReference type="SAM" id="Phobius"/>
    </source>
</evidence>
<dbReference type="InterPro" id="IPR043728">
    <property type="entry name" value="DUF5671"/>
</dbReference>
<accession>A0A2H0YWR6</accession>
<feature type="transmembrane region" description="Helical" evidence="1">
    <location>
        <begin position="280"/>
        <end position="298"/>
    </location>
</feature>
<dbReference type="AlphaFoldDB" id="A0A2H0YWR6"/>
<keyword evidence="1" id="KW-0812">Transmembrane</keyword>
<sequence>MIFMPMSSILAIGIIIFFILAIIQEGKRREEGKSILREAFFYIVAFLMIGFVVGSGVILVQLGLKSFVLTEAKTQTVSSPPALSLNMETMKEPVDSNTIYTCADQCEFTETDKQNVGYWKNDYNRWKNTEQDSSQTRQQQAATALSFLIVALPLYFLFFRKLQKEHRAFSAEGSRRNIIRSVYFYTLSLAGLLLIVVPLAFIINIGLTTWIFPKADLASEDAVNKPYSVVAEKNGAQSIINCAGNCNFTEDEVSLAQEWLVDYNQSNQPPSNKAAKQNRLATGIAFLAFGIPLFAYHFKEVKQERKNKKEEPISSS</sequence>
<gene>
    <name evidence="3" type="ORF">COT24_00890</name>
</gene>
<feature type="transmembrane region" description="Helical" evidence="1">
    <location>
        <begin position="141"/>
        <end position="159"/>
    </location>
</feature>
<dbReference type="Pfam" id="PF18920">
    <property type="entry name" value="DUF5671"/>
    <property type="match status" value="1"/>
</dbReference>
<feature type="transmembrane region" description="Helical" evidence="1">
    <location>
        <begin position="6"/>
        <end position="23"/>
    </location>
</feature>
<keyword evidence="1" id="KW-1133">Transmembrane helix</keyword>
<evidence type="ECO:0000259" key="2">
    <source>
        <dbReference type="Pfam" id="PF18920"/>
    </source>
</evidence>
<reference evidence="3 4" key="1">
    <citation type="submission" date="2017-09" db="EMBL/GenBank/DDBJ databases">
        <title>Depth-based differentiation of microbial function through sediment-hosted aquifers and enrichment of novel symbionts in the deep terrestrial subsurface.</title>
        <authorList>
            <person name="Probst A.J."/>
            <person name="Ladd B."/>
            <person name="Jarett J.K."/>
            <person name="Geller-Mcgrath D.E."/>
            <person name="Sieber C.M."/>
            <person name="Emerson J.B."/>
            <person name="Anantharaman K."/>
            <person name="Thomas B.C."/>
            <person name="Malmstrom R."/>
            <person name="Stieglmeier M."/>
            <person name="Klingl A."/>
            <person name="Woyke T."/>
            <person name="Ryan C.M."/>
            <person name="Banfield J.F."/>
        </authorList>
    </citation>
    <scope>NUCLEOTIDE SEQUENCE [LARGE SCALE GENOMIC DNA]</scope>
    <source>
        <strain evidence="3">CG08_land_8_20_14_0_20_40_16</strain>
    </source>
</reference>
<name>A0A2H0YWR6_9BACT</name>
<evidence type="ECO:0000313" key="4">
    <source>
        <dbReference type="Proteomes" id="UP000231542"/>
    </source>
</evidence>
<feature type="domain" description="DUF5671" evidence="2">
    <location>
        <begin position="130"/>
        <end position="218"/>
    </location>
</feature>
<dbReference type="Proteomes" id="UP000231542">
    <property type="component" value="Unassembled WGS sequence"/>
</dbReference>
<dbReference type="EMBL" id="PEXU01000011">
    <property type="protein sequence ID" value="PIS42938.1"/>
    <property type="molecule type" value="Genomic_DNA"/>
</dbReference>
<feature type="transmembrane region" description="Helical" evidence="1">
    <location>
        <begin position="39"/>
        <end position="64"/>
    </location>
</feature>
<feature type="transmembrane region" description="Helical" evidence="1">
    <location>
        <begin position="182"/>
        <end position="207"/>
    </location>
</feature>
<proteinExistence type="predicted"/>
<comment type="caution">
    <text evidence="3">The sequence shown here is derived from an EMBL/GenBank/DDBJ whole genome shotgun (WGS) entry which is preliminary data.</text>
</comment>
<organism evidence="3 4">
    <name type="scientific">Candidatus Kerfeldbacteria bacterium CG08_land_8_20_14_0_20_40_16</name>
    <dbReference type="NCBI Taxonomy" id="2014244"/>
    <lineage>
        <taxon>Bacteria</taxon>
        <taxon>Candidatus Kerfeldiibacteriota</taxon>
    </lineage>
</organism>
<evidence type="ECO:0000313" key="3">
    <source>
        <dbReference type="EMBL" id="PIS42938.1"/>
    </source>
</evidence>
<protein>
    <recommendedName>
        <fullName evidence="2">DUF5671 domain-containing protein</fullName>
    </recommendedName>
</protein>
<keyword evidence="1" id="KW-0472">Membrane</keyword>